<feature type="domain" description="Tyrosinase copper-binding" evidence="3">
    <location>
        <begin position="53"/>
        <end position="70"/>
    </location>
</feature>
<dbReference type="PANTHER" id="PTHR11474">
    <property type="entry name" value="TYROSINASE FAMILY MEMBER"/>
    <property type="match status" value="1"/>
</dbReference>
<dbReference type="Pfam" id="PF00264">
    <property type="entry name" value="Tyrosinase"/>
    <property type="match status" value="2"/>
</dbReference>
<proteinExistence type="predicted"/>
<dbReference type="PROSITE" id="PS00498">
    <property type="entry name" value="TYROSINASE_2"/>
    <property type="match status" value="1"/>
</dbReference>
<keyword evidence="2" id="KW-0186">Copper</keyword>
<dbReference type="PRINTS" id="PR00092">
    <property type="entry name" value="TYROSINASE"/>
</dbReference>
<reference evidence="5 6" key="1">
    <citation type="submission" date="2017-12" db="EMBL/GenBank/DDBJ databases">
        <authorList>
            <person name="Pombert J.-F."/>
            <person name="Haag K.L."/>
            <person name="Ebert D."/>
        </authorList>
    </citation>
    <scope>NUCLEOTIDE SEQUENCE [LARGE SCALE GENOMIC DNA]</scope>
    <source>
        <strain evidence="5">FI-OER-3-3</strain>
    </source>
</reference>
<evidence type="ECO:0000259" key="3">
    <source>
        <dbReference type="PROSITE" id="PS00497"/>
    </source>
</evidence>
<dbReference type="AlphaFoldDB" id="A0A4Q9L9F9"/>
<sequence>MYDLCKKYVIRKEIRDMTEKEWMKYKDALLKVYKEGLIEEITKIHVFVDDYAHNNDRFLPWHRMFLLYFESILQFISNDDSLCVPYWDWTLDAENPNDSIIFSEKYLGFNECLKLYFPSEHCLKRKEGIINPFYNKSKINKLLKIKKDYNEFREALEIVPHALVHAFVGGDDGDMSMMYSTNDPIFWHHHSFIDYIWHKKQKNDKNYNYNGKDNKGNKVSKEDILFPFNKRVKDILKLEDCCVKYKEYNHVKIQTYDDLNIYRLPESYIKRHKYSLNKVRKIENSLQEIKRQSRLKKIFIFLKKLFID</sequence>
<dbReference type="Gene3D" id="1.10.1280.10">
    <property type="entry name" value="Di-copper center containing domain from catechol oxidase"/>
    <property type="match status" value="2"/>
</dbReference>
<accession>A0A4Q9L9F9</accession>
<dbReference type="PANTHER" id="PTHR11474:SF126">
    <property type="entry name" value="TYROSINASE-LIKE PROTEIN TYR-1-RELATED"/>
    <property type="match status" value="1"/>
</dbReference>
<dbReference type="GO" id="GO:0046872">
    <property type="term" value="F:metal ion binding"/>
    <property type="evidence" value="ECO:0007669"/>
    <property type="project" value="UniProtKB-KW"/>
</dbReference>
<protein>
    <submittedName>
        <fullName evidence="5">Tyrosinase</fullName>
    </submittedName>
</protein>
<keyword evidence="1" id="KW-0479">Metal-binding</keyword>
<dbReference type="PROSITE" id="PS00497">
    <property type="entry name" value="TYROSINASE_1"/>
    <property type="match status" value="1"/>
</dbReference>
<dbReference type="InterPro" id="IPR050316">
    <property type="entry name" value="Tyrosinase/Hemocyanin"/>
</dbReference>
<name>A0A4Q9L9F9_9MICR</name>
<evidence type="ECO:0000256" key="1">
    <source>
        <dbReference type="ARBA" id="ARBA00022723"/>
    </source>
</evidence>
<dbReference type="InterPro" id="IPR008922">
    <property type="entry name" value="Di-copper_centre_dom_sf"/>
</dbReference>
<dbReference type="GO" id="GO:0016491">
    <property type="term" value="F:oxidoreductase activity"/>
    <property type="evidence" value="ECO:0007669"/>
    <property type="project" value="InterPro"/>
</dbReference>
<gene>
    <name evidence="5" type="ORF">CWI37_0157p0040</name>
</gene>
<evidence type="ECO:0000313" key="5">
    <source>
        <dbReference type="EMBL" id="TBU04294.1"/>
    </source>
</evidence>
<evidence type="ECO:0000259" key="4">
    <source>
        <dbReference type="PROSITE" id="PS00498"/>
    </source>
</evidence>
<evidence type="ECO:0000256" key="2">
    <source>
        <dbReference type="ARBA" id="ARBA00023008"/>
    </source>
</evidence>
<evidence type="ECO:0000313" key="6">
    <source>
        <dbReference type="Proteomes" id="UP000292362"/>
    </source>
</evidence>
<dbReference type="SUPFAM" id="SSF48056">
    <property type="entry name" value="Di-copper centre-containing domain"/>
    <property type="match status" value="1"/>
</dbReference>
<dbReference type="VEuPathDB" id="MicrosporidiaDB:CWI37_0157p0040"/>
<dbReference type="Proteomes" id="UP000292362">
    <property type="component" value="Unassembled WGS sequence"/>
</dbReference>
<feature type="domain" description="Tyrosinase copper-binding" evidence="4">
    <location>
        <begin position="183"/>
        <end position="194"/>
    </location>
</feature>
<dbReference type="EMBL" id="PITJ01000157">
    <property type="protein sequence ID" value="TBU04294.1"/>
    <property type="molecule type" value="Genomic_DNA"/>
</dbReference>
<organism evidence="5 6">
    <name type="scientific">Hamiltosporidium tvaerminnensis</name>
    <dbReference type="NCBI Taxonomy" id="1176355"/>
    <lineage>
        <taxon>Eukaryota</taxon>
        <taxon>Fungi</taxon>
        <taxon>Fungi incertae sedis</taxon>
        <taxon>Microsporidia</taxon>
        <taxon>Dubosqiidae</taxon>
        <taxon>Hamiltosporidium</taxon>
    </lineage>
</organism>
<dbReference type="InterPro" id="IPR002227">
    <property type="entry name" value="Tyrosinase_Cu-bd"/>
</dbReference>
<comment type="caution">
    <text evidence="5">The sequence shown here is derived from an EMBL/GenBank/DDBJ whole genome shotgun (WGS) entry which is preliminary data.</text>
</comment>